<evidence type="ECO:0000256" key="6">
    <source>
        <dbReference type="ARBA" id="ARBA00023126"/>
    </source>
</evidence>
<comment type="caution">
    <text evidence="8">The sequence shown here is derived from an EMBL/GenBank/DDBJ whole genome shotgun (WGS) entry which is preliminary data.</text>
</comment>
<dbReference type="PANTHER" id="PTHR11811">
    <property type="entry name" value="6-PHOSPHOGLUCONATE DEHYDROGENASE"/>
    <property type="match status" value="1"/>
</dbReference>
<evidence type="ECO:0000256" key="1">
    <source>
        <dbReference type="ARBA" id="ARBA00004874"/>
    </source>
</evidence>
<evidence type="ECO:0000256" key="3">
    <source>
        <dbReference type="ARBA" id="ARBA00013011"/>
    </source>
</evidence>
<dbReference type="SUPFAM" id="SSF48179">
    <property type="entry name" value="6-phosphogluconate dehydrogenase C-terminal domain-like"/>
    <property type="match status" value="1"/>
</dbReference>
<evidence type="ECO:0000313" key="8">
    <source>
        <dbReference type="EMBL" id="RZB69559.1"/>
    </source>
</evidence>
<sequence>MPLLLGNTGSESTSQVKKWNMNSTRWEDTKNEVTLSKKGNINEEKKIVLKQAQPNTRAKRASGAKRAKKTGANPCHVLINNEIKYGNMQLIFEAYDVLKHVGGLSNFELVEIFAECNREELESFLIKITVNIFKVKDEDGEGFLVDKILDKTGMKGTEKWMVQQATELSIVVPTIATSLDCWYLSGLKKKRESVIVVLKEARLSDKLGRVSVSGVDKKRLIDYVRHAWYASKICSYARGMNLLRAKSNEKEGNLNLGKLARIWKGGCIIRVVFLDRIKMANQRNPNLAKGYKIILLLEDEKPPQNNLIEFIEEAMNFVGKIKVNTLSIV</sequence>
<dbReference type="GO" id="GO:0019521">
    <property type="term" value="P:D-gluconate metabolic process"/>
    <property type="evidence" value="ECO:0007669"/>
    <property type="project" value="UniProtKB-KW"/>
</dbReference>
<organism evidence="8 9">
    <name type="scientific">Glycine soja</name>
    <name type="common">Wild soybean</name>
    <dbReference type="NCBI Taxonomy" id="3848"/>
    <lineage>
        <taxon>Eukaryota</taxon>
        <taxon>Viridiplantae</taxon>
        <taxon>Streptophyta</taxon>
        <taxon>Embryophyta</taxon>
        <taxon>Tracheophyta</taxon>
        <taxon>Spermatophyta</taxon>
        <taxon>Magnoliopsida</taxon>
        <taxon>eudicotyledons</taxon>
        <taxon>Gunneridae</taxon>
        <taxon>Pentapetalae</taxon>
        <taxon>rosids</taxon>
        <taxon>fabids</taxon>
        <taxon>Fabales</taxon>
        <taxon>Fabaceae</taxon>
        <taxon>Papilionoideae</taxon>
        <taxon>50 kb inversion clade</taxon>
        <taxon>NPAAA clade</taxon>
        <taxon>indigoferoid/millettioid clade</taxon>
        <taxon>Phaseoleae</taxon>
        <taxon>Glycine</taxon>
        <taxon>Glycine subgen. Soja</taxon>
    </lineage>
</organism>
<dbReference type="UniPathway" id="UPA00115">
    <property type="reaction ID" value="UER00410"/>
</dbReference>
<dbReference type="GO" id="GO:0004616">
    <property type="term" value="F:phosphogluconate dehydrogenase (decarboxylating) activity"/>
    <property type="evidence" value="ECO:0007669"/>
    <property type="project" value="UniProtKB-EC"/>
</dbReference>
<dbReference type="InterPro" id="IPR013328">
    <property type="entry name" value="6PGD_dom2"/>
</dbReference>
<dbReference type="SMART" id="SM01350">
    <property type="entry name" value="6PGD"/>
    <property type="match status" value="1"/>
</dbReference>
<comment type="pathway">
    <text evidence="1">Carbohydrate degradation; pentose phosphate pathway; D-ribulose 5-phosphate from D-glucose 6-phosphate (oxidative stage): step 3/3.</text>
</comment>
<evidence type="ECO:0000256" key="2">
    <source>
        <dbReference type="ARBA" id="ARBA00008419"/>
    </source>
</evidence>
<evidence type="ECO:0000313" key="9">
    <source>
        <dbReference type="Proteomes" id="UP000289340"/>
    </source>
</evidence>
<keyword evidence="6" id="KW-0570">Pentose shunt</keyword>
<dbReference type="Proteomes" id="UP000289340">
    <property type="component" value="Chromosome 14"/>
</dbReference>
<dbReference type="InterPro" id="IPR006114">
    <property type="entry name" value="6PGDH_C"/>
</dbReference>
<dbReference type="InterPro" id="IPR008927">
    <property type="entry name" value="6-PGluconate_DH-like_C_sf"/>
</dbReference>
<dbReference type="EMBL" id="QZWG01000014">
    <property type="protein sequence ID" value="RZB69559.1"/>
    <property type="molecule type" value="Genomic_DNA"/>
</dbReference>
<dbReference type="Gene3D" id="1.10.1040.10">
    <property type="entry name" value="N-(1-d-carboxylethyl)-l-norvaline Dehydrogenase, domain 2"/>
    <property type="match status" value="1"/>
</dbReference>
<dbReference type="EC" id="1.1.1.44" evidence="3"/>
<evidence type="ECO:0000256" key="4">
    <source>
        <dbReference type="ARBA" id="ARBA00023002"/>
    </source>
</evidence>
<gene>
    <name evidence="8" type="ORF">D0Y65_039069</name>
</gene>
<evidence type="ECO:0000259" key="7">
    <source>
        <dbReference type="SMART" id="SM01350"/>
    </source>
</evidence>
<dbReference type="InterPro" id="IPR006183">
    <property type="entry name" value="Pgluconate_DH"/>
</dbReference>
<dbReference type="GO" id="GO:0006098">
    <property type="term" value="P:pentose-phosphate shunt"/>
    <property type="evidence" value="ECO:0007669"/>
    <property type="project" value="UniProtKB-UniPathway"/>
</dbReference>
<name>A0A445H7H2_GLYSO</name>
<dbReference type="PRINTS" id="PR00076">
    <property type="entry name" value="6PGDHDRGNASE"/>
</dbReference>
<comment type="similarity">
    <text evidence="2">Belongs to the 6-phosphogluconate dehydrogenase family.</text>
</comment>
<feature type="domain" description="6-phosphogluconate dehydrogenase C-terminal" evidence="7">
    <location>
        <begin position="85"/>
        <end position="321"/>
    </location>
</feature>
<keyword evidence="5" id="KW-0311">Gluconate utilization</keyword>
<keyword evidence="9" id="KW-1185">Reference proteome</keyword>
<dbReference type="AlphaFoldDB" id="A0A445H7H2"/>
<proteinExistence type="inferred from homology"/>
<keyword evidence="4 8" id="KW-0560">Oxidoreductase</keyword>
<evidence type="ECO:0000256" key="5">
    <source>
        <dbReference type="ARBA" id="ARBA00023064"/>
    </source>
</evidence>
<dbReference type="Pfam" id="PF00393">
    <property type="entry name" value="6PGD"/>
    <property type="match status" value="1"/>
</dbReference>
<protein>
    <recommendedName>
        <fullName evidence="3">phosphogluconate dehydrogenase (NADP(+)-dependent, decarboxylating)</fullName>
        <ecNumber evidence="3">1.1.1.44</ecNumber>
    </recommendedName>
</protein>
<accession>A0A445H7H2</accession>
<reference evidence="8 9" key="1">
    <citation type="submission" date="2018-09" db="EMBL/GenBank/DDBJ databases">
        <title>A high-quality reference genome of wild soybean provides a powerful tool to mine soybean genomes.</title>
        <authorList>
            <person name="Xie M."/>
            <person name="Chung C.Y.L."/>
            <person name="Li M.-W."/>
            <person name="Wong F.-L."/>
            <person name="Chan T.-F."/>
            <person name="Lam H.-M."/>
        </authorList>
    </citation>
    <scope>NUCLEOTIDE SEQUENCE [LARGE SCALE GENOMIC DNA]</scope>
    <source>
        <strain evidence="9">cv. W05</strain>
        <tissue evidence="8">Hypocotyl of etiolated seedlings</tissue>
    </source>
</reference>